<name>E6ZEA4_BETVM</name>
<protein>
    <recommendedName>
        <fullName evidence="2">Reverse transcriptase zinc-binding domain-containing protein</fullName>
    </recommendedName>
</protein>
<proteinExistence type="predicted"/>
<sequence length="315" mass="35945">MCGKFQIKKLYELIRPSAARVHWKRIICNNKASPKSLFITWLGIQNRLYTKDRMANWNLACDPVCVLCGQGAESAQHLFFACEYSQQVWGLFFTLRGFPDDCFYRLSFSMLTGEASFTVGGQKTKVFTYYLIPSLCILQLKCAVVDLADSLITVENRNDEQIIALQEKDVRIQELTEFQGVYKKLNKSESQLELERKGKAALEQEVVKLKEARSQELDAAAKSATSKATEDFCRSEVYADLLFDRYDGGWEACVRCVEDRFPKVIDWAEVDKAFQMDGHILPKDHPRAVGCKLPDYIVANVHPSELPIPPFENKD</sequence>
<dbReference type="RefSeq" id="YP_004222308.1">
    <property type="nucleotide sequence ID" value="NC_015099.1"/>
</dbReference>
<organism evidence="3">
    <name type="scientific">Beta vulgaris subsp. maritima</name>
    <name type="common">Sea beet</name>
    <name type="synonym">Beta maritima</name>
    <dbReference type="NCBI Taxonomy" id="350892"/>
    <lineage>
        <taxon>Eukaryota</taxon>
        <taxon>Viridiplantae</taxon>
        <taxon>Streptophyta</taxon>
        <taxon>Embryophyta</taxon>
        <taxon>Tracheophyta</taxon>
        <taxon>Spermatophyta</taxon>
        <taxon>Magnoliopsida</taxon>
        <taxon>eudicotyledons</taxon>
        <taxon>Gunneridae</taxon>
        <taxon>Pentapetalae</taxon>
        <taxon>Caryophyllales</taxon>
        <taxon>Chenopodiaceae</taxon>
        <taxon>Betoideae</taxon>
        <taxon>Beta</taxon>
    </lineage>
</organism>
<dbReference type="AlphaFoldDB" id="E6ZEA4"/>
<keyword evidence="3" id="KW-0496">Mitochondrion</keyword>
<geneLocation type="mitochondrion" evidence="3"/>
<dbReference type="GeneID" id="10220612"/>
<accession>E6ZEA4</accession>
<evidence type="ECO:0000259" key="2">
    <source>
        <dbReference type="Pfam" id="PF13966"/>
    </source>
</evidence>
<reference evidence="3" key="1">
    <citation type="submission" date="2010-11" db="EMBL/GenBank/DDBJ databases">
        <authorList>
            <person name="Genoscope - CEA"/>
        </authorList>
    </citation>
    <scope>NUCLEOTIDE SEQUENCE</scope>
</reference>
<dbReference type="InterPro" id="IPR026960">
    <property type="entry name" value="RVT-Znf"/>
</dbReference>
<dbReference type="EMBL" id="FP885845">
    <property type="protein sequence ID" value="CBJ17535.1"/>
    <property type="molecule type" value="Genomic_DNA"/>
</dbReference>
<reference evidence="3" key="2">
    <citation type="journal article" date="2011" name="Genome Biol. Evol.">
        <title>Structural and content diversity of mitochondrial genome in beet: a comparative genomic analysis.</title>
        <authorList>
            <person name="Darracq A."/>
            <person name="Varre J.S."/>
            <person name="Marechal-Drouard L."/>
            <person name="Courseaux A."/>
            <person name="Saumitou-Laprade P."/>
            <person name="Oztas S."/>
            <person name="Vacherie B."/>
            <person name="Barbe V.and.Touzet.P."/>
        </authorList>
    </citation>
    <scope>NUCLEOTIDE SEQUENCE</scope>
</reference>
<dbReference type="Pfam" id="PF13966">
    <property type="entry name" value="zf-RVT"/>
    <property type="match status" value="1"/>
</dbReference>
<feature type="coiled-coil region" evidence="1">
    <location>
        <begin position="185"/>
        <end position="219"/>
    </location>
</feature>
<feature type="domain" description="Reverse transcriptase zinc-binding" evidence="2">
    <location>
        <begin position="5"/>
        <end position="89"/>
    </location>
</feature>
<evidence type="ECO:0000313" key="3">
    <source>
        <dbReference type="EMBL" id="CBJ17535.1"/>
    </source>
</evidence>
<gene>
    <name evidence="3" type="primary">orf315</name>
</gene>
<evidence type="ECO:0000256" key="1">
    <source>
        <dbReference type="SAM" id="Coils"/>
    </source>
</evidence>
<keyword evidence="1" id="KW-0175">Coiled coil</keyword>